<evidence type="ECO:0000259" key="7">
    <source>
        <dbReference type="PROSITE" id="PS50850"/>
    </source>
</evidence>
<feature type="transmembrane region" description="Helical" evidence="6">
    <location>
        <begin position="81"/>
        <end position="101"/>
    </location>
</feature>
<evidence type="ECO:0000313" key="9">
    <source>
        <dbReference type="Proteomes" id="UP000070544"/>
    </source>
</evidence>
<dbReference type="Gene3D" id="1.20.1250.20">
    <property type="entry name" value="MFS general substrate transporter like domains"/>
    <property type="match status" value="2"/>
</dbReference>
<feature type="transmembrane region" description="Helical" evidence="6">
    <location>
        <begin position="268"/>
        <end position="297"/>
    </location>
</feature>
<dbReference type="OrthoDB" id="1935484at2759"/>
<dbReference type="PROSITE" id="PS50850">
    <property type="entry name" value="MFS"/>
    <property type="match status" value="1"/>
</dbReference>
<dbReference type="InterPro" id="IPR020846">
    <property type="entry name" value="MFS_dom"/>
</dbReference>
<protein>
    <submittedName>
        <fullName evidence="8">MFS general substrate transporter</fullName>
    </submittedName>
</protein>
<dbReference type="InterPro" id="IPR011701">
    <property type="entry name" value="MFS"/>
</dbReference>
<dbReference type="Proteomes" id="UP000070544">
    <property type="component" value="Unassembled WGS sequence"/>
</dbReference>
<reference evidence="8 9" key="1">
    <citation type="journal article" date="2015" name="Genome Biol. Evol.">
        <title>Phylogenomic analyses indicate that early fungi evolved digesting cell walls of algal ancestors of land plants.</title>
        <authorList>
            <person name="Chang Y."/>
            <person name="Wang S."/>
            <person name="Sekimoto S."/>
            <person name="Aerts A.L."/>
            <person name="Choi C."/>
            <person name="Clum A."/>
            <person name="LaButti K.M."/>
            <person name="Lindquist E.A."/>
            <person name="Yee Ngan C."/>
            <person name="Ohm R.A."/>
            <person name="Salamov A.A."/>
            <person name="Grigoriev I.V."/>
            <person name="Spatafora J.W."/>
            <person name="Berbee M.L."/>
        </authorList>
    </citation>
    <scope>NUCLEOTIDE SEQUENCE [LARGE SCALE GENOMIC DNA]</scope>
    <source>
        <strain evidence="8 9">JEL478</strain>
    </source>
</reference>
<keyword evidence="5 6" id="KW-0472">Membrane</keyword>
<dbReference type="InterPro" id="IPR036259">
    <property type="entry name" value="MFS_trans_sf"/>
</dbReference>
<feature type="transmembrane region" description="Helical" evidence="6">
    <location>
        <begin position="108"/>
        <end position="130"/>
    </location>
</feature>
<feature type="domain" description="Major facilitator superfamily (MFS) profile" evidence="7">
    <location>
        <begin position="36"/>
        <end position="458"/>
    </location>
</feature>
<feature type="transmembrane region" description="Helical" evidence="6">
    <location>
        <begin position="169"/>
        <end position="187"/>
    </location>
</feature>
<dbReference type="Pfam" id="PF07690">
    <property type="entry name" value="MFS_1"/>
    <property type="match status" value="1"/>
</dbReference>
<feature type="transmembrane region" description="Helical" evidence="6">
    <location>
        <begin position="136"/>
        <end position="157"/>
    </location>
</feature>
<feature type="transmembrane region" description="Helical" evidence="6">
    <location>
        <begin position="432"/>
        <end position="453"/>
    </location>
</feature>
<keyword evidence="9" id="KW-1185">Reference proteome</keyword>
<dbReference type="GO" id="GO:0016020">
    <property type="term" value="C:membrane"/>
    <property type="evidence" value="ECO:0007669"/>
    <property type="project" value="UniProtKB-SubCell"/>
</dbReference>
<dbReference type="STRING" id="1344416.A0A138ZWZ8"/>
<accession>A0A138ZWZ8</accession>
<dbReference type="EMBL" id="KQ965897">
    <property type="protein sequence ID" value="KXS09039.1"/>
    <property type="molecule type" value="Genomic_DNA"/>
</dbReference>
<keyword evidence="2" id="KW-0813">Transport</keyword>
<dbReference type="GO" id="GO:0022857">
    <property type="term" value="F:transmembrane transporter activity"/>
    <property type="evidence" value="ECO:0007669"/>
    <property type="project" value="InterPro"/>
</dbReference>
<evidence type="ECO:0000256" key="1">
    <source>
        <dbReference type="ARBA" id="ARBA00004141"/>
    </source>
</evidence>
<feature type="transmembrane region" description="Helical" evidence="6">
    <location>
        <begin position="303"/>
        <end position="322"/>
    </location>
</feature>
<evidence type="ECO:0000256" key="4">
    <source>
        <dbReference type="ARBA" id="ARBA00022989"/>
    </source>
</evidence>
<feature type="transmembrane region" description="Helical" evidence="6">
    <location>
        <begin position="399"/>
        <end position="420"/>
    </location>
</feature>
<comment type="subcellular location">
    <subcellularLocation>
        <location evidence="1">Membrane</location>
        <topology evidence="1">Multi-pass membrane protein</topology>
    </subcellularLocation>
</comment>
<keyword evidence="4 6" id="KW-1133">Transmembrane helix</keyword>
<evidence type="ECO:0000313" key="8">
    <source>
        <dbReference type="EMBL" id="KXS09039.1"/>
    </source>
</evidence>
<feature type="transmembrane region" description="Helical" evidence="6">
    <location>
        <begin position="199"/>
        <end position="221"/>
    </location>
</feature>
<feature type="transmembrane region" description="Helical" evidence="6">
    <location>
        <begin position="366"/>
        <end position="387"/>
    </location>
</feature>
<dbReference type="PANTHER" id="PTHR43791">
    <property type="entry name" value="PERMEASE-RELATED"/>
    <property type="match status" value="1"/>
</dbReference>
<name>A0A138ZWZ8_GONPJ</name>
<sequence>MAGLIWPNPNRKIAPEESFIPTGDWTKEEERALVRKLDKRILLMFIGYLDRQNVANAKVLNVGQPDQIEAYLGLKGSQWNLVISIYGIGLFLCEPFSNFLLKKFSAPVWFARIMITWGIITMVTVTNFAGMMTCRFFLGVAESGLLPGVPYYLSFWYTQGERGFRMGSSYTGLGAAGMVSGFIAIGTQNMNNTGGLKSWQWLFILEGIPAILFGFVVFYALPMFPQQHKGFLTPREEEIAIRRLPPNAPSAVDKINRDDIITELKDPVLWLFACGMLFIVIPIAGAAALLPAILVGIGFTTSIQANAMAAVINGWAVFYTFFNGWHSDWTGERYWHIIFTVVFYATVGSFPLALTASNPTWVVPGVRLLFLLLASCISSSYPLVWAYRANTAKGTGRSTVNSALTLTMYAGGLVIGPQIFPSSDAPNYVAGMWASLGLYAAGVACFSLIPFVLRRQLRNEPVPTLSDTEKKALSEGTGTEQV</sequence>
<evidence type="ECO:0000256" key="6">
    <source>
        <dbReference type="SAM" id="Phobius"/>
    </source>
</evidence>
<dbReference type="AlphaFoldDB" id="A0A138ZWZ8"/>
<feature type="transmembrane region" description="Helical" evidence="6">
    <location>
        <begin position="334"/>
        <end position="354"/>
    </location>
</feature>
<dbReference type="PANTHER" id="PTHR43791:SF36">
    <property type="entry name" value="TRANSPORTER, PUTATIVE (AFU_ORTHOLOGUE AFUA_6G08340)-RELATED"/>
    <property type="match status" value="1"/>
</dbReference>
<proteinExistence type="predicted"/>
<organism evidence="8 9">
    <name type="scientific">Gonapodya prolifera (strain JEL478)</name>
    <name type="common">Monoblepharis prolifera</name>
    <dbReference type="NCBI Taxonomy" id="1344416"/>
    <lineage>
        <taxon>Eukaryota</taxon>
        <taxon>Fungi</taxon>
        <taxon>Fungi incertae sedis</taxon>
        <taxon>Chytridiomycota</taxon>
        <taxon>Chytridiomycota incertae sedis</taxon>
        <taxon>Monoblepharidomycetes</taxon>
        <taxon>Monoblepharidales</taxon>
        <taxon>Gonapodyaceae</taxon>
        <taxon>Gonapodya</taxon>
    </lineage>
</organism>
<evidence type="ECO:0000256" key="5">
    <source>
        <dbReference type="ARBA" id="ARBA00023136"/>
    </source>
</evidence>
<gene>
    <name evidence="8" type="ORF">M427DRAFT_141494</name>
</gene>
<dbReference type="SUPFAM" id="SSF103473">
    <property type="entry name" value="MFS general substrate transporter"/>
    <property type="match status" value="1"/>
</dbReference>
<evidence type="ECO:0000256" key="3">
    <source>
        <dbReference type="ARBA" id="ARBA00022692"/>
    </source>
</evidence>
<evidence type="ECO:0000256" key="2">
    <source>
        <dbReference type="ARBA" id="ARBA00022448"/>
    </source>
</evidence>
<keyword evidence="3 6" id="KW-0812">Transmembrane</keyword>